<evidence type="ECO:0000256" key="3">
    <source>
        <dbReference type="ARBA" id="ARBA00022989"/>
    </source>
</evidence>
<dbReference type="CDD" id="cd07042">
    <property type="entry name" value="STAS_SulP_like_sulfate_transporter"/>
    <property type="match status" value="1"/>
</dbReference>
<dbReference type="InterPro" id="IPR002645">
    <property type="entry name" value="STAS_dom"/>
</dbReference>
<dbReference type="Gene3D" id="3.30.750.24">
    <property type="entry name" value="STAS domain"/>
    <property type="match status" value="1"/>
</dbReference>
<protein>
    <submittedName>
        <fullName evidence="7">Solute carrier 26 family protein</fullName>
    </submittedName>
</protein>
<evidence type="ECO:0000259" key="6">
    <source>
        <dbReference type="PROSITE" id="PS50801"/>
    </source>
</evidence>
<evidence type="ECO:0000313" key="7">
    <source>
        <dbReference type="EMBL" id="NBI28464.1"/>
    </source>
</evidence>
<feature type="transmembrane region" description="Helical" evidence="5">
    <location>
        <begin position="386"/>
        <end position="414"/>
    </location>
</feature>
<dbReference type="PROSITE" id="PS01130">
    <property type="entry name" value="SLC26A"/>
    <property type="match status" value="1"/>
</dbReference>
<comment type="subcellular location">
    <subcellularLocation>
        <location evidence="1">Membrane</location>
        <topology evidence="1">Multi-pass membrane protein</topology>
    </subcellularLocation>
</comment>
<feature type="domain" description="STAS" evidence="6">
    <location>
        <begin position="438"/>
        <end position="552"/>
    </location>
</feature>
<feature type="transmembrane region" description="Helical" evidence="5">
    <location>
        <begin position="203"/>
        <end position="220"/>
    </location>
</feature>
<keyword evidence="3 5" id="KW-1133">Transmembrane helix</keyword>
<dbReference type="InterPro" id="IPR011547">
    <property type="entry name" value="SLC26A/SulP_dom"/>
</dbReference>
<evidence type="ECO:0000256" key="5">
    <source>
        <dbReference type="SAM" id="Phobius"/>
    </source>
</evidence>
<feature type="transmembrane region" description="Helical" evidence="5">
    <location>
        <begin position="178"/>
        <end position="196"/>
    </location>
</feature>
<dbReference type="PROSITE" id="PS50801">
    <property type="entry name" value="STAS"/>
    <property type="match status" value="1"/>
</dbReference>
<feature type="transmembrane region" description="Helical" evidence="5">
    <location>
        <begin position="50"/>
        <end position="66"/>
    </location>
</feature>
<dbReference type="InterPro" id="IPR001902">
    <property type="entry name" value="SLC26A/SulP_fam"/>
</dbReference>
<evidence type="ECO:0000256" key="1">
    <source>
        <dbReference type="ARBA" id="ARBA00004141"/>
    </source>
</evidence>
<keyword evidence="2 5" id="KW-0812">Transmembrane</keyword>
<gene>
    <name evidence="7" type="ORF">ERL59_05800</name>
</gene>
<reference evidence="7 8" key="1">
    <citation type="submission" date="2019-01" db="EMBL/GenBank/DDBJ databases">
        <title>Chengkuizengella sp. nov., isolated from deep-sea sediment of East Pacific Ocean.</title>
        <authorList>
            <person name="Yang J."/>
            <person name="Lai Q."/>
            <person name="Shao Z."/>
        </authorList>
    </citation>
    <scope>NUCLEOTIDE SEQUENCE [LARGE SCALE GENOMIC DNA]</scope>
    <source>
        <strain evidence="7 8">YPA3-1-1</strain>
    </source>
</reference>
<feature type="transmembrane region" description="Helical" evidence="5">
    <location>
        <begin position="348"/>
        <end position="366"/>
    </location>
</feature>
<dbReference type="GO" id="GO:0016020">
    <property type="term" value="C:membrane"/>
    <property type="evidence" value="ECO:0007669"/>
    <property type="project" value="UniProtKB-SubCell"/>
</dbReference>
<dbReference type="PANTHER" id="PTHR11814">
    <property type="entry name" value="SULFATE TRANSPORTER"/>
    <property type="match status" value="1"/>
</dbReference>
<dbReference type="EMBL" id="SIJB01000014">
    <property type="protein sequence ID" value="NBI28464.1"/>
    <property type="molecule type" value="Genomic_DNA"/>
</dbReference>
<dbReference type="Pfam" id="PF01740">
    <property type="entry name" value="STAS"/>
    <property type="match status" value="1"/>
</dbReference>
<evidence type="ECO:0000256" key="4">
    <source>
        <dbReference type="ARBA" id="ARBA00023136"/>
    </source>
</evidence>
<feature type="transmembrane region" description="Helical" evidence="5">
    <location>
        <begin position="132"/>
        <end position="150"/>
    </location>
</feature>
<name>A0A6N9Q247_9BACL</name>
<keyword evidence="4 5" id="KW-0472">Membrane</keyword>
<feature type="transmembrane region" description="Helical" evidence="5">
    <location>
        <begin position="320"/>
        <end position="342"/>
    </location>
</feature>
<dbReference type="GO" id="GO:0008271">
    <property type="term" value="F:secondary active sulfate transmembrane transporter activity"/>
    <property type="evidence" value="ECO:0007669"/>
    <property type="project" value="InterPro"/>
</dbReference>
<evidence type="ECO:0000313" key="8">
    <source>
        <dbReference type="Proteomes" id="UP000448943"/>
    </source>
</evidence>
<dbReference type="InterPro" id="IPR018045">
    <property type="entry name" value="S04_transporter_CS"/>
</dbReference>
<feature type="transmembrane region" description="Helical" evidence="5">
    <location>
        <begin position="99"/>
        <end position="120"/>
    </location>
</feature>
<dbReference type="NCBIfam" id="TIGR00815">
    <property type="entry name" value="sulP"/>
    <property type="match status" value="1"/>
</dbReference>
<evidence type="ECO:0000256" key="2">
    <source>
        <dbReference type="ARBA" id="ARBA00022692"/>
    </source>
</evidence>
<proteinExistence type="predicted"/>
<sequence>MLKKIIPAIDWIQNYNKHDLKGDMSAGVIVAIMLIPQAMAYAMIAGLPPVIGLYASTIPLFIYAILGSSKHLAVGPVAMVSLLVLSGVSALAEPGSEEYLSYVFLLMFMIGIIQFSMGIFKLGFIVNFLSHAVVSGFTSAAALIIGLSQLKNLLGINLDTGETIFHTLFEAAQRISEINIITFLIGIGSILTLLFFKKKLPRFPAPLVVVLVSTLLVYFLNLKDYGVKIVGEVPIGIPSFSLPAFNIDSIVALLPIALTISFVGFMESIAVAKAIAAKEKYKINSNQELNGLGLANIIGSFFSAYPVTGGFSRSAVNYQAGAKTGLASIITAILIIVTLLFLTPLFYYLPNAVLAAIIMVAVFGLIDIQEAKHLFKVKKMDGLTLLITFIFTLMLGIEEGILIGVAFSLLVFIWRSAYPHIAELGYIEKTKVFRNIKRYPEAKTYKDTLIFRIDASIYFANVGFIEKKFSDEMSKKPNINRIILDFSAVNDIDAVSIDELEKIMDNYTSAGIQFLIIGMKGPIKDLVQKAGWNEKYGQNIKHPSLQHVLQMK</sequence>
<dbReference type="InterPro" id="IPR036513">
    <property type="entry name" value="STAS_dom_sf"/>
</dbReference>
<dbReference type="RefSeq" id="WP_160645253.1">
    <property type="nucleotide sequence ID" value="NZ_SIJB01000014.1"/>
</dbReference>
<dbReference type="SUPFAM" id="SSF52091">
    <property type="entry name" value="SpoIIaa-like"/>
    <property type="match status" value="1"/>
</dbReference>
<comment type="caution">
    <text evidence="7">The sequence shown here is derived from an EMBL/GenBank/DDBJ whole genome shotgun (WGS) entry which is preliminary data.</text>
</comment>
<feature type="transmembrane region" description="Helical" evidence="5">
    <location>
        <begin position="73"/>
        <end position="93"/>
    </location>
</feature>
<dbReference type="AlphaFoldDB" id="A0A6N9Q247"/>
<dbReference type="Proteomes" id="UP000448943">
    <property type="component" value="Unassembled WGS sequence"/>
</dbReference>
<keyword evidence="8" id="KW-1185">Reference proteome</keyword>
<dbReference type="OrthoDB" id="9771198at2"/>
<dbReference type="Pfam" id="PF00916">
    <property type="entry name" value="Sulfate_transp"/>
    <property type="match status" value="1"/>
</dbReference>
<accession>A0A6N9Q247</accession>
<feature type="transmembrane region" description="Helical" evidence="5">
    <location>
        <begin position="24"/>
        <end position="44"/>
    </location>
</feature>
<feature type="transmembrane region" description="Helical" evidence="5">
    <location>
        <begin position="250"/>
        <end position="272"/>
    </location>
</feature>
<organism evidence="7 8">
    <name type="scientific">Chengkuizengella marina</name>
    <dbReference type="NCBI Taxonomy" id="2507566"/>
    <lineage>
        <taxon>Bacteria</taxon>
        <taxon>Bacillati</taxon>
        <taxon>Bacillota</taxon>
        <taxon>Bacilli</taxon>
        <taxon>Bacillales</taxon>
        <taxon>Paenibacillaceae</taxon>
        <taxon>Chengkuizengella</taxon>
    </lineage>
</organism>